<dbReference type="EMBL" id="JAFEKC020000011">
    <property type="protein sequence ID" value="KAK0511996.1"/>
    <property type="molecule type" value="Genomic_DNA"/>
</dbReference>
<dbReference type="AlphaFoldDB" id="A0AA39R0U7"/>
<evidence type="ECO:0000313" key="2">
    <source>
        <dbReference type="EMBL" id="KAK0511996.1"/>
    </source>
</evidence>
<comment type="caution">
    <text evidence="2">The sequence shown here is derived from an EMBL/GenBank/DDBJ whole genome shotgun (WGS) entry which is preliminary data.</text>
</comment>
<dbReference type="InterPro" id="IPR032675">
    <property type="entry name" value="LRR_dom_sf"/>
</dbReference>
<feature type="domain" description="F-box" evidence="1">
    <location>
        <begin position="8"/>
        <end position="51"/>
    </location>
</feature>
<name>A0AA39R0U7_9LECA</name>
<organism evidence="2 3">
    <name type="scientific">Cladonia borealis</name>
    <dbReference type="NCBI Taxonomy" id="184061"/>
    <lineage>
        <taxon>Eukaryota</taxon>
        <taxon>Fungi</taxon>
        <taxon>Dikarya</taxon>
        <taxon>Ascomycota</taxon>
        <taxon>Pezizomycotina</taxon>
        <taxon>Lecanoromycetes</taxon>
        <taxon>OSLEUM clade</taxon>
        <taxon>Lecanoromycetidae</taxon>
        <taxon>Lecanorales</taxon>
        <taxon>Lecanorineae</taxon>
        <taxon>Cladoniaceae</taxon>
        <taxon>Cladonia</taxon>
    </lineage>
</organism>
<dbReference type="Pfam" id="PF12937">
    <property type="entry name" value="F-box-like"/>
    <property type="match status" value="1"/>
</dbReference>
<evidence type="ECO:0000259" key="1">
    <source>
        <dbReference type="Pfam" id="PF12937"/>
    </source>
</evidence>
<reference evidence="2" key="1">
    <citation type="submission" date="2023-03" db="EMBL/GenBank/DDBJ databases">
        <title>Complete genome of Cladonia borealis.</title>
        <authorList>
            <person name="Park H."/>
        </authorList>
    </citation>
    <scope>NUCLEOTIDE SEQUENCE</scope>
    <source>
        <strain evidence="2">ANT050790</strain>
    </source>
</reference>
<dbReference type="Gene3D" id="3.80.10.10">
    <property type="entry name" value="Ribonuclease Inhibitor"/>
    <property type="match status" value="1"/>
</dbReference>
<evidence type="ECO:0000313" key="3">
    <source>
        <dbReference type="Proteomes" id="UP001166286"/>
    </source>
</evidence>
<gene>
    <name evidence="2" type="ORF">JMJ35_005124</name>
</gene>
<protein>
    <recommendedName>
        <fullName evidence="1">F-box domain-containing protein</fullName>
    </recommendedName>
</protein>
<sequence length="566" mass="63567">MDKATAFDVLPVEIAIHVCSFLRQSEVSRLSLARKSFYELVRPILYRHPNITSFTSLTLFQRTITQATYMGKADYQWSTRDCLDQTRTLDLTIDPTMDGVSNNGAPPPAILLSRMIQAIVRRCPNLEITLRFAHCHCGLTPISVLAKETFPRVTKLIVHVGNTEPDGTHVAVPVGHRRTVRNCCLPNAEFWQPFVNGDCFPDCKNLEIRHHWATTPPTNASLKLRAGVNDFGDPYSRGRHLVTTTSIGVTSGLRKLESILLEATPELNSPLLMLLLGNPNSVAAKLTTLDLRHCDLDEETMSKLLYHAPPNLKHLALICQPRRTYSYDAHDSPHLCPLIREFAKNLVHLEFASSSICRELFFDDLERESLRKSGITTGIGDRDGQVEGSEKLDTVLIRETIEACRRQKRTKYRNERVKQAITTAKAPSSSTATSTSLFGGATTANNAAVKAQRETEFTLDDEEESRRRLIEGSKTRWFRRFITWGGLCCACDTWAEIQLAADMEEKGIELVVANNRIRLASQHSNGKPARDIGLDQALEEKFDFEPRAFCAGHEDFSDEEEDDVDN</sequence>
<proteinExistence type="predicted"/>
<accession>A0AA39R0U7</accession>
<dbReference type="Proteomes" id="UP001166286">
    <property type="component" value="Unassembled WGS sequence"/>
</dbReference>
<dbReference type="InterPro" id="IPR001810">
    <property type="entry name" value="F-box_dom"/>
</dbReference>
<keyword evidence="3" id="KW-1185">Reference proteome</keyword>